<dbReference type="InterPro" id="IPR015854">
    <property type="entry name" value="ABC_transpr_LolD-like"/>
</dbReference>
<dbReference type="SMART" id="SM00382">
    <property type="entry name" value="AAA"/>
    <property type="match status" value="1"/>
</dbReference>
<accession>S6A894</accession>
<dbReference type="GeneID" id="301089581"/>
<dbReference type="EMBL" id="CP004120">
    <property type="protein sequence ID" value="AGT43434.1"/>
    <property type="molecule type" value="Genomic_DNA"/>
</dbReference>
<dbReference type="HOGENOM" id="CLU_000604_1_22_12"/>
<dbReference type="GO" id="GO:0016887">
    <property type="term" value="F:ATP hydrolysis activity"/>
    <property type="evidence" value="ECO:0007669"/>
    <property type="project" value="InterPro"/>
</dbReference>
<dbReference type="Pfam" id="PF00005">
    <property type="entry name" value="ABC_tran"/>
    <property type="match status" value="1"/>
</dbReference>
<protein>
    <submittedName>
        <fullName evidence="5">ABC transporter ATP-binding protein</fullName>
    </submittedName>
</protein>
<dbReference type="InterPro" id="IPR003439">
    <property type="entry name" value="ABC_transporter-like_ATP-bd"/>
</dbReference>
<keyword evidence="3 5" id="KW-0067">ATP-binding</keyword>
<keyword evidence="1" id="KW-0813">Transport</keyword>
<sequence length="232" mass="25771">MILKLEQLKKTYLRGKEFNAIDGVNLTVNKGEFISIIGKSGSGKTTLLNLISGVLIPSSGKIFIEGKEVSRLSDTEKSFLRNDIIGFIPQTSVTLSALTVIENICLPFYLNKRNGNVMERAEYLLNKFGIEHLKNVYPKELSGGELRRAAIARALVNSPKIILADEPTSDLDIENTKEVLKILQAINKENNTTIILVTHELLALKYSKNVYTMIDGKLIEGNALTDTENIYT</sequence>
<dbReference type="CDD" id="cd03255">
    <property type="entry name" value="ABC_MJ0796_LolCDE_FtsE"/>
    <property type="match status" value="1"/>
</dbReference>
<evidence type="ECO:0000256" key="3">
    <source>
        <dbReference type="ARBA" id="ARBA00022840"/>
    </source>
</evidence>
<evidence type="ECO:0000313" key="5">
    <source>
        <dbReference type="EMBL" id="AGT43434.1"/>
    </source>
</evidence>
<dbReference type="AlphaFoldDB" id="S6A894"/>
<dbReference type="InterPro" id="IPR027417">
    <property type="entry name" value="P-loop_NTPase"/>
</dbReference>
<gene>
    <name evidence="5" type="ORF">TPE_0938</name>
</gene>
<dbReference type="PANTHER" id="PTHR24220:SF662">
    <property type="entry name" value="ABC TRANSPORTER ATP-BINDING PROTEIN"/>
    <property type="match status" value="1"/>
</dbReference>
<dbReference type="InterPro" id="IPR003593">
    <property type="entry name" value="AAA+_ATPase"/>
</dbReference>
<dbReference type="SUPFAM" id="SSF52540">
    <property type="entry name" value="P-loop containing nucleoside triphosphate hydrolases"/>
    <property type="match status" value="1"/>
</dbReference>
<dbReference type="Proteomes" id="UP000015620">
    <property type="component" value="Chromosome"/>
</dbReference>
<evidence type="ECO:0000259" key="4">
    <source>
        <dbReference type="PROSITE" id="PS50893"/>
    </source>
</evidence>
<dbReference type="Gene3D" id="3.40.50.300">
    <property type="entry name" value="P-loop containing nucleotide triphosphate hydrolases"/>
    <property type="match status" value="1"/>
</dbReference>
<evidence type="ECO:0000256" key="1">
    <source>
        <dbReference type="ARBA" id="ARBA00022448"/>
    </source>
</evidence>
<keyword evidence="2" id="KW-0547">Nucleotide-binding</keyword>
<name>S6A894_9SPIR</name>
<dbReference type="STRING" id="1291379.TPE_0938"/>
<dbReference type="PROSITE" id="PS50893">
    <property type="entry name" value="ABC_TRANSPORTER_2"/>
    <property type="match status" value="1"/>
</dbReference>
<feature type="domain" description="ABC transporter" evidence="4">
    <location>
        <begin position="3"/>
        <end position="232"/>
    </location>
</feature>
<dbReference type="KEGG" id="tped:TPE_0938"/>
<dbReference type="GO" id="GO:0005886">
    <property type="term" value="C:plasma membrane"/>
    <property type="evidence" value="ECO:0007669"/>
    <property type="project" value="TreeGrafter"/>
</dbReference>
<dbReference type="GO" id="GO:0022857">
    <property type="term" value="F:transmembrane transporter activity"/>
    <property type="evidence" value="ECO:0007669"/>
    <property type="project" value="TreeGrafter"/>
</dbReference>
<dbReference type="InterPro" id="IPR017871">
    <property type="entry name" value="ABC_transporter-like_CS"/>
</dbReference>
<reference evidence="5 6" key="1">
    <citation type="journal article" date="2013" name="PLoS ONE">
        <title>Genome-Wide Relatedness of Treponema pedis, from Gingiva and Necrotic Skin Lesions of Pigs, with the Human Oral Pathogen Treponema denticola.</title>
        <authorList>
            <person name="Svartstrom O."/>
            <person name="Mushtaq M."/>
            <person name="Pringle M."/>
            <person name="Segerman B."/>
        </authorList>
    </citation>
    <scope>NUCLEOTIDE SEQUENCE [LARGE SCALE GENOMIC DNA]</scope>
    <source>
        <strain evidence="5">T A4</strain>
    </source>
</reference>
<evidence type="ECO:0000313" key="6">
    <source>
        <dbReference type="Proteomes" id="UP000015620"/>
    </source>
</evidence>
<dbReference type="RefSeq" id="WP_020964734.1">
    <property type="nucleotide sequence ID" value="NC_022097.1"/>
</dbReference>
<evidence type="ECO:0000256" key="2">
    <source>
        <dbReference type="ARBA" id="ARBA00022741"/>
    </source>
</evidence>
<dbReference type="InterPro" id="IPR017911">
    <property type="entry name" value="MacB-like_ATP-bd"/>
</dbReference>
<dbReference type="PANTHER" id="PTHR24220">
    <property type="entry name" value="IMPORT ATP-BINDING PROTEIN"/>
    <property type="match status" value="1"/>
</dbReference>
<proteinExistence type="predicted"/>
<dbReference type="PATRIC" id="fig|1291379.3.peg.935"/>
<keyword evidence="6" id="KW-1185">Reference proteome</keyword>
<dbReference type="GO" id="GO:0005524">
    <property type="term" value="F:ATP binding"/>
    <property type="evidence" value="ECO:0007669"/>
    <property type="project" value="UniProtKB-KW"/>
</dbReference>
<dbReference type="PROSITE" id="PS00211">
    <property type="entry name" value="ABC_TRANSPORTER_1"/>
    <property type="match status" value="1"/>
</dbReference>
<organism evidence="5 6">
    <name type="scientific">Treponema pedis str. T A4</name>
    <dbReference type="NCBI Taxonomy" id="1291379"/>
    <lineage>
        <taxon>Bacteria</taxon>
        <taxon>Pseudomonadati</taxon>
        <taxon>Spirochaetota</taxon>
        <taxon>Spirochaetia</taxon>
        <taxon>Spirochaetales</taxon>
        <taxon>Treponemataceae</taxon>
        <taxon>Treponema</taxon>
    </lineage>
</organism>